<dbReference type="InterPro" id="IPR012338">
    <property type="entry name" value="Beta-lactam/transpept-like"/>
</dbReference>
<comment type="caution">
    <text evidence="3">The sequence shown here is derived from an EMBL/GenBank/DDBJ whole genome shotgun (WGS) entry which is preliminary data.</text>
</comment>
<dbReference type="Gene3D" id="3.40.710.10">
    <property type="entry name" value="DD-peptidase/beta-lactamase superfamily"/>
    <property type="match status" value="1"/>
</dbReference>
<dbReference type="InterPro" id="IPR050789">
    <property type="entry name" value="Diverse_Enzym_Activities"/>
</dbReference>
<dbReference type="Pfam" id="PF00144">
    <property type="entry name" value="Beta-lactamase"/>
    <property type="match status" value="1"/>
</dbReference>
<organism evidence="3 4">
    <name type="scientific">Luteimonas gilva</name>
    <dbReference type="NCBI Taxonomy" id="2572684"/>
    <lineage>
        <taxon>Bacteria</taxon>
        <taxon>Pseudomonadati</taxon>
        <taxon>Pseudomonadota</taxon>
        <taxon>Gammaproteobacteria</taxon>
        <taxon>Lysobacterales</taxon>
        <taxon>Lysobacteraceae</taxon>
        <taxon>Luteimonas</taxon>
    </lineage>
</organism>
<proteinExistence type="predicted"/>
<dbReference type="AlphaFoldDB" id="A0A4U5JLY6"/>
<sequence>MRHDAGLPSRRPRMKPMGWLLCLLAMPSIAAAQDLCLRHAIGDAESGLKGQIVVTALTAKGDRDTQVLSAVGQAKLKGDEGFRIASITKTFVAATVLKLWEAGRIDLDAPIARWLPSAWTQRLAGDGYSPSKMTVRHLLSHTSGLADHAQAEQFIATIKADPTTEWSRARDIARLVEWTDPVGAPGEKFAYSDTGYLLLGAIVEQITGQDLPDAVRAQLGLDRLGLEDTYWERYEPAHARTRAHQVFEGDDTYAWNPSMDLFGGGGLVASTADIAVFFDALLQGRVFSKPSTLKRMLSAEGLPAGSPYRLGLFDYDLKGARGIGHSGFWGTLVMRDPISGRTIAGAVTDRADYPKLNKLAGDYIRAAAGPGAAAAGCK</sequence>
<dbReference type="SUPFAM" id="SSF56601">
    <property type="entry name" value="beta-lactamase/transpeptidase-like"/>
    <property type="match status" value="1"/>
</dbReference>
<dbReference type="Proteomes" id="UP000308707">
    <property type="component" value="Unassembled WGS sequence"/>
</dbReference>
<evidence type="ECO:0000313" key="3">
    <source>
        <dbReference type="EMBL" id="TKR29541.1"/>
    </source>
</evidence>
<accession>A0A4U5JLY6</accession>
<protein>
    <submittedName>
        <fullName evidence="3">Beta-lactamase family protein</fullName>
    </submittedName>
</protein>
<name>A0A4U5JLY6_9GAMM</name>
<feature type="signal peptide" evidence="1">
    <location>
        <begin position="1"/>
        <end position="32"/>
    </location>
</feature>
<evidence type="ECO:0000313" key="4">
    <source>
        <dbReference type="Proteomes" id="UP000308707"/>
    </source>
</evidence>
<reference evidence="3 4" key="1">
    <citation type="submission" date="2019-04" db="EMBL/GenBank/DDBJ databases">
        <title>Reference strain of H23.</title>
        <authorList>
            <person name="Luo X."/>
        </authorList>
    </citation>
    <scope>NUCLEOTIDE SEQUENCE [LARGE SCALE GENOMIC DNA]</scope>
    <source>
        <strain evidence="3 4">H23</strain>
    </source>
</reference>
<dbReference type="PANTHER" id="PTHR43283">
    <property type="entry name" value="BETA-LACTAMASE-RELATED"/>
    <property type="match status" value="1"/>
</dbReference>
<gene>
    <name evidence="3" type="ORF">FCE95_15525</name>
</gene>
<feature type="domain" description="Beta-lactamase-related" evidence="2">
    <location>
        <begin position="68"/>
        <end position="351"/>
    </location>
</feature>
<dbReference type="OrthoDB" id="9799367at2"/>
<keyword evidence="1" id="KW-0732">Signal</keyword>
<evidence type="ECO:0000256" key="1">
    <source>
        <dbReference type="SAM" id="SignalP"/>
    </source>
</evidence>
<keyword evidence="4" id="KW-1185">Reference proteome</keyword>
<evidence type="ECO:0000259" key="2">
    <source>
        <dbReference type="Pfam" id="PF00144"/>
    </source>
</evidence>
<dbReference type="EMBL" id="SZUA01000003">
    <property type="protein sequence ID" value="TKR29541.1"/>
    <property type="molecule type" value="Genomic_DNA"/>
</dbReference>
<dbReference type="InterPro" id="IPR001466">
    <property type="entry name" value="Beta-lactam-related"/>
</dbReference>
<feature type="chain" id="PRO_5020765074" evidence="1">
    <location>
        <begin position="33"/>
        <end position="378"/>
    </location>
</feature>